<evidence type="ECO:0000256" key="1">
    <source>
        <dbReference type="ARBA" id="ARBA00004123"/>
    </source>
</evidence>
<keyword evidence="4 9" id="KW-0949">S-adenosyl-L-methionine</keyword>
<reference evidence="13" key="1">
    <citation type="submission" date="2019-12" db="EMBL/GenBank/DDBJ databases">
        <title>Genome sequencing and annotation of Brassica cretica.</title>
        <authorList>
            <person name="Studholme D.J."/>
            <person name="Sarris P.F."/>
        </authorList>
    </citation>
    <scope>NUCLEOTIDE SEQUENCE</scope>
    <source>
        <strain evidence="13">PFS-001/15</strain>
        <tissue evidence="13">Leaf</tissue>
    </source>
</reference>
<dbReference type="GO" id="GO:0044027">
    <property type="term" value="P:negative regulation of gene expression via chromosomal CpG island methylation"/>
    <property type="evidence" value="ECO:0007669"/>
    <property type="project" value="TreeGrafter"/>
</dbReference>
<dbReference type="InterPro" id="IPR050390">
    <property type="entry name" value="C5-Methyltransferase"/>
</dbReference>
<dbReference type="PANTHER" id="PTHR10629">
    <property type="entry name" value="CYTOSINE-SPECIFIC METHYLTRANSFERASE"/>
    <property type="match status" value="1"/>
</dbReference>
<dbReference type="InterPro" id="IPR029063">
    <property type="entry name" value="SAM-dependent_MTases_sf"/>
</dbReference>
<comment type="similarity">
    <text evidence="9 10">Belongs to the class I-like SAM-binding methyltransferase superfamily. C5-methyltransferase family.</text>
</comment>
<dbReference type="InterPro" id="IPR018117">
    <property type="entry name" value="C5_DNA_meth_AS"/>
</dbReference>
<comment type="catalytic activity">
    <reaction evidence="11">
        <text>a 2'-deoxycytidine in DNA + S-adenosyl-L-methionine = a 5-methyl-2'-deoxycytidine in DNA + S-adenosyl-L-homocysteine + H(+)</text>
        <dbReference type="Rhea" id="RHEA:13681"/>
        <dbReference type="Rhea" id="RHEA-COMP:11369"/>
        <dbReference type="Rhea" id="RHEA-COMP:11370"/>
        <dbReference type="ChEBI" id="CHEBI:15378"/>
        <dbReference type="ChEBI" id="CHEBI:57856"/>
        <dbReference type="ChEBI" id="CHEBI:59789"/>
        <dbReference type="ChEBI" id="CHEBI:85452"/>
        <dbReference type="ChEBI" id="CHEBI:85454"/>
        <dbReference type="EC" id="2.1.1.37"/>
    </reaction>
</comment>
<evidence type="ECO:0000256" key="7">
    <source>
        <dbReference type="ARBA" id="ARBA00023125"/>
    </source>
</evidence>
<feature type="region of interest" description="Disordered" evidence="12">
    <location>
        <begin position="545"/>
        <end position="575"/>
    </location>
</feature>
<keyword evidence="7" id="KW-0238">DNA-binding</keyword>
<evidence type="ECO:0000313" key="13">
    <source>
        <dbReference type="EMBL" id="KAF2569495.1"/>
    </source>
</evidence>
<dbReference type="Gene3D" id="3.90.120.10">
    <property type="entry name" value="DNA Methylase, subunit A, domain 2"/>
    <property type="match status" value="2"/>
</dbReference>
<dbReference type="EMBL" id="QGKW02001911">
    <property type="protein sequence ID" value="KAF2569495.1"/>
    <property type="molecule type" value="Genomic_DNA"/>
</dbReference>
<proteinExistence type="inferred from homology"/>
<dbReference type="GO" id="GO:0032259">
    <property type="term" value="P:methylation"/>
    <property type="evidence" value="ECO:0007669"/>
    <property type="project" value="UniProtKB-KW"/>
</dbReference>
<comment type="caution">
    <text evidence="13">The sequence shown here is derived from an EMBL/GenBank/DDBJ whole genome shotgun (WGS) entry which is preliminary data.</text>
</comment>
<dbReference type="GO" id="GO:0003886">
    <property type="term" value="F:DNA (cytosine-5-)-methyltransferase activity"/>
    <property type="evidence" value="ECO:0007669"/>
    <property type="project" value="UniProtKB-EC"/>
</dbReference>
<evidence type="ECO:0000256" key="12">
    <source>
        <dbReference type="SAM" id="MobiDB-lite"/>
    </source>
</evidence>
<keyword evidence="3 9" id="KW-0808">Transferase</keyword>
<dbReference type="PROSITE" id="PS00094">
    <property type="entry name" value="C5_MTASE_1"/>
    <property type="match status" value="1"/>
</dbReference>
<dbReference type="FunFam" id="3.40.50.150:FF:000108">
    <property type="entry name" value="DNA (cytosine-5)-methyltransferase"/>
    <property type="match status" value="1"/>
</dbReference>
<dbReference type="PANTHER" id="PTHR10629:SF51">
    <property type="entry name" value="DNA (CYTOSINE-5)-METHYLTRANSFERASE"/>
    <property type="match status" value="1"/>
</dbReference>
<organism evidence="13 14">
    <name type="scientific">Brassica cretica</name>
    <name type="common">Mustard</name>
    <dbReference type="NCBI Taxonomy" id="69181"/>
    <lineage>
        <taxon>Eukaryota</taxon>
        <taxon>Viridiplantae</taxon>
        <taxon>Streptophyta</taxon>
        <taxon>Embryophyta</taxon>
        <taxon>Tracheophyta</taxon>
        <taxon>Spermatophyta</taxon>
        <taxon>Magnoliopsida</taxon>
        <taxon>eudicotyledons</taxon>
        <taxon>Gunneridae</taxon>
        <taxon>Pentapetalae</taxon>
        <taxon>rosids</taxon>
        <taxon>malvids</taxon>
        <taxon>Brassicales</taxon>
        <taxon>Brassicaceae</taxon>
        <taxon>Brassiceae</taxon>
        <taxon>Brassica</taxon>
    </lineage>
</organism>
<evidence type="ECO:0000256" key="5">
    <source>
        <dbReference type="ARBA" id="ARBA00022737"/>
    </source>
</evidence>
<keyword evidence="5" id="KW-0677">Repeat</keyword>
<evidence type="ECO:0000256" key="4">
    <source>
        <dbReference type="ARBA" id="ARBA00022691"/>
    </source>
</evidence>
<dbReference type="AlphaFoldDB" id="A0A8S9IJI9"/>
<keyword evidence="6" id="KW-0156">Chromatin regulator</keyword>
<gene>
    <name evidence="13" type="ORF">F2Q68_00027239</name>
</gene>
<dbReference type="InterPro" id="IPR031303">
    <property type="entry name" value="C5_meth_CS"/>
</dbReference>
<dbReference type="PROSITE" id="PS00095">
    <property type="entry name" value="C5_MTASE_2"/>
    <property type="match status" value="1"/>
</dbReference>
<protein>
    <recommendedName>
        <fullName evidence="11">Cytosine-specific methyltransferase</fullName>
        <ecNumber evidence="11">2.1.1.37</ecNumber>
    </recommendedName>
</protein>
<accession>A0A8S9IJI9</accession>
<dbReference type="PROSITE" id="PS51679">
    <property type="entry name" value="SAM_MT_C5"/>
    <property type="match status" value="1"/>
</dbReference>
<dbReference type="Pfam" id="PF00145">
    <property type="entry name" value="DNA_methylase"/>
    <property type="match status" value="1"/>
</dbReference>
<evidence type="ECO:0000256" key="11">
    <source>
        <dbReference type="RuleBase" id="RU000417"/>
    </source>
</evidence>
<dbReference type="Proteomes" id="UP000712281">
    <property type="component" value="Unassembled WGS sequence"/>
</dbReference>
<dbReference type="EC" id="2.1.1.37" evidence="11"/>
<sequence>MEKCGDQDECISTTEANELAAKLDEDQKRTLPLPGQVDFINGGPPCQGFSGMNRFSQSPWSKIQCQMVLAFLSFVDYFRPRYFLLENVRNFVSYSKGQMFKLTLASLLEMGYQVRFGVLEAGAYGVSQSRKRAFIWAAAPEDVLPEWPEPMHVFNVSQLNISLSKGLRYAAVRSTQQGAPFRPITVRDTIGDLPPVENGESNINKEYETDPISWFQKEIRGNKNVPTDHLSQTMNEHNLIRCKRIPKRPGADWRDLPEEKVTLSTGLVVDLIPGCLAAKPGKKKQWKGLFGRLDWDGNFPTCVTKPGPMGMVGKCFHPDQDRIVTVRECARSQGFPDSYEFEGDIAHKHRQIGNAVPPPLAFALGRKLKEAVQLNNFAKREVGELRRGSLGWEDMEGEGGLGEEGGEVEGGFPASFLCPKYEFLAQFAGIGRGEEFGCWIGMAGWGLGAGWTMGEKEIGSRGSKGQLPGASTMVVSLFLLPGEFETSVAIGIFCSLAAVEEDETGIAVVEEGRFTNAEEAKESVEIEGRVQGELIEENLLDVKEERGERGSRGGKFGEVMGRLEEGKPKSGGMGG</sequence>
<evidence type="ECO:0000256" key="9">
    <source>
        <dbReference type="PROSITE-ProRule" id="PRU01016"/>
    </source>
</evidence>
<dbReference type="GO" id="GO:0005634">
    <property type="term" value="C:nucleus"/>
    <property type="evidence" value="ECO:0007669"/>
    <property type="project" value="UniProtKB-SubCell"/>
</dbReference>
<dbReference type="PRINTS" id="PR00105">
    <property type="entry name" value="C5METTRFRASE"/>
</dbReference>
<feature type="active site" evidence="9">
    <location>
        <position position="46"/>
    </location>
</feature>
<keyword evidence="8" id="KW-0539">Nucleus</keyword>
<evidence type="ECO:0000256" key="2">
    <source>
        <dbReference type="ARBA" id="ARBA00022603"/>
    </source>
</evidence>
<evidence type="ECO:0000256" key="10">
    <source>
        <dbReference type="RuleBase" id="RU000416"/>
    </source>
</evidence>
<evidence type="ECO:0000256" key="6">
    <source>
        <dbReference type="ARBA" id="ARBA00022853"/>
    </source>
</evidence>
<dbReference type="NCBIfam" id="TIGR00675">
    <property type="entry name" value="dcm"/>
    <property type="match status" value="1"/>
</dbReference>
<comment type="subcellular location">
    <subcellularLocation>
        <location evidence="1">Nucleus</location>
    </subcellularLocation>
</comment>
<evidence type="ECO:0000256" key="8">
    <source>
        <dbReference type="ARBA" id="ARBA00023242"/>
    </source>
</evidence>
<evidence type="ECO:0000256" key="3">
    <source>
        <dbReference type="ARBA" id="ARBA00022679"/>
    </source>
</evidence>
<name>A0A8S9IJI9_BRACR</name>
<keyword evidence="2 9" id="KW-0489">Methyltransferase</keyword>
<evidence type="ECO:0000313" key="14">
    <source>
        <dbReference type="Proteomes" id="UP000712281"/>
    </source>
</evidence>
<dbReference type="InterPro" id="IPR001525">
    <property type="entry name" value="C5_MeTfrase"/>
</dbReference>
<dbReference type="GO" id="GO:0003677">
    <property type="term" value="F:DNA binding"/>
    <property type="evidence" value="ECO:0007669"/>
    <property type="project" value="UniProtKB-KW"/>
</dbReference>
<dbReference type="SUPFAM" id="SSF53335">
    <property type="entry name" value="S-adenosyl-L-methionine-dependent methyltransferases"/>
    <property type="match status" value="1"/>
</dbReference>
<dbReference type="Gene3D" id="3.40.50.150">
    <property type="entry name" value="Vaccinia Virus protein VP39"/>
    <property type="match status" value="1"/>
</dbReference>